<name>A0ABQ6DVN9_9GAMM</name>
<gene>
    <name evidence="2" type="ORF">GCM10007916_02530</name>
</gene>
<keyword evidence="1" id="KW-0732">Signal</keyword>
<feature type="chain" id="PRO_5045395421" description="Porin" evidence="1">
    <location>
        <begin position="29"/>
        <end position="272"/>
    </location>
</feature>
<sequence length="272" mass="30380">MKNGLIFKNHSHKTLLGCTLLLSLPSFAEDQPLQDMSDPLAVYSQAGVGYTDKGINIKFGQAYDTGEDTTMGMNIIEIKGIAGEEFGWNGEARASNDNSIDSIRFRNFGVDLTNGRGTQLDVEIAFTDNNGAQGSASYSFMQALPKMGPVNIYPLAGVGVAFGETFDGQRQGDAQMSERWDLHGTFYVAGLYSKIEVTDKIWLNYNPMYLGTISGADNYKQYGMQGDDTVFLHEASVSYQFNTRSNIRYYANWSENERYRNGDHRIEVNYQF</sequence>
<protein>
    <recommendedName>
        <fullName evidence="4">Porin</fullName>
    </recommendedName>
</protein>
<organism evidence="2 3">
    <name type="scientific">Psychromonas marina</name>
    <dbReference type="NCBI Taxonomy" id="88364"/>
    <lineage>
        <taxon>Bacteria</taxon>
        <taxon>Pseudomonadati</taxon>
        <taxon>Pseudomonadota</taxon>
        <taxon>Gammaproteobacteria</taxon>
        <taxon>Alteromonadales</taxon>
        <taxon>Psychromonadaceae</taxon>
        <taxon>Psychromonas</taxon>
    </lineage>
</organism>
<evidence type="ECO:0008006" key="4">
    <source>
        <dbReference type="Google" id="ProtNLM"/>
    </source>
</evidence>
<comment type="caution">
    <text evidence="2">The sequence shown here is derived from an EMBL/GenBank/DDBJ whole genome shotgun (WGS) entry which is preliminary data.</text>
</comment>
<feature type="signal peptide" evidence="1">
    <location>
        <begin position="1"/>
        <end position="28"/>
    </location>
</feature>
<reference evidence="3" key="1">
    <citation type="journal article" date="2019" name="Int. J. Syst. Evol. Microbiol.">
        <title>The Global Catalogue of Microorganisms (GCM) 10K type strain sequencing project: providing services to taxonomists for standard genome sequencing and annotation.</title>
        <authorList>
            <consortium name="The Broad Institute Genomics Platform"/>
            <consortium name="The Broad Institute Genome Sequencing Center for Infectious Disease"/>
            <person name="Wu L."/>
            <person name="Ma J."/>
        </authorList>
    </citation>
    <scope>NUCLEOTIDE SEQUENCE [LARGE SCALE GENOMIC DNA]</scope>
    <source>
        <strain evidence="3">NBRC 103166</strain>
    </source>
</reference>
<evidence type="ECO:0000313" key="3">
    <source>
        <dbReference type="Proteomes" id="UP001157353"/>
    </source>
</evidence>
<dbReference type="Proteomes" id="UP001157353">
    <property type="component" value="Unassembled WGS sequence"/>
</dbReference>
<proteinExistence type="predicted"/>
<accession>A0ABQ6DVN9</accession>
<evidence type="ECO:0000313" key="2">
    <source>
        <dbReference type="EMBL" id="GLS89186.1"/>
    </source>
</evidence>
<keyword evidence="3" id="KW-1185">Reference proteome</keyword>
<evidence type="ECO:0000256" key="1">
    <source>
        <dbReference type="SAM" id="SignalP"/>
    </source>
</evidence>
<dbReference type="RefSeq" id="WP_284202300.1">
    <property type="nucleotide sequence ID" value="NZ_BSPQ01000001.1"/>
</dbReference>
<dbReference type="EMBL" id="BSPQ01000001">
    <property type="protein sequence ID" value="GLS89186.1"/>
    <property type="molecule type" value="Genomic_DNA"/>
</dbReference>